<dbReference type="EMBL" id="OW152819">
    <property type="protein sequence ID" value="CAH2073298.1"/>
    <property type="molecule type" value="Genomic_DNA"/>
</dbReference>
<feature type="compositionally biased region" description="Low complexity" evidence="1">
    <location>
        <begin position="17"/>
        <end position="28"/>
    </location>
</feature>
<gene>
    <name evidence="2" type="ORF">IPOD504_LOCUS15574</name>
</gene>
<reference evidence="2" key="1">
    <citation type="submission" date="2022-03" db="EMBL/GenBank/DDBJ databases">
        <authorList>
            <person name="Martin H S."/>
        </authorList>
    </citation>
    <scope>NUCLEOTIDE SEQUENCE</scope>
</reference>
<organism evidence="2 3">
    <name type="scientific">Iphiclides podalirius</name>
    <name type="common">scarce swallowtail</name>
    <dbReference type="NCBI Taxonomy" id="110791"/>
    <lineage>
        <taxon>Eukaryota</taxon>
        <taxon>Metazoa</taxon>
        <taxon>Ecdysozoa</taxon>
        <taxon>Arthropoda</taxon>
        <taxon>Hexapoda</taxon>
        <taxon>Insecta</taxon>
        <taxon>Pterygota</taxon>
        <taxon>Neoptera</taxon>
        <taxon>Endopterygota</taxon>
        <taxon>Lepidoptera</taxon>
        <taxon>Glossata</taxon>
        <taxon>Ditrysia</taxon>
        <taxon>Papilionoidea</taxon>
        <taxon>Papilionidae</taxon>
        <taxon>Papilioninae</taxon>
        <taxon>Iphiclides</taxon>
    </lineage>
</organism>
<feature type="non-terminal residue" evidence="2">
    <location>
        <position position="1"/>
    </location>
</feature>
<feature type="region of interest" description="Disordered" evidence="1">
    <location>
        <begin position="1"/>
        <end position="73"/>
    </location>
</feature>
<protein>
    <submittedName>
        <fullName evidence="2">Uncharacterized protein</fullName>
    </submittedName>
</protein>
<evidence type="ECO:0000313" key="2">
    <source>
        <dbReference type="EMBL" id="CAH2073298.1"/>
    </source>
</evidence>
<sequence>MGRGAPRPATRFVNGGARAAARSTLSRAADQRTGTRTHAPFRSPAAAHRSKFENAPPSGVTRSCSRAVRTGSGSVSVLPLVRDVAENRRRNSRVPPGYPSCRSLSPRSHAAPSALQLPLVNRYAAIAKKHAFPALEVRHRTPRYRRPQLPVQ</sequence>
<proteinExistence type="predicted"/>
<feature type="region of interest" description="Disordered" evidence="1">
    <location>
        <begin position="87"/>
        <end position="108"/>
    </location>
</feature>
<keyword evidence="3" id="KW-1185">Reference proteome</keyword>
<accession>A0ABN8J067</accession>
<dbReference type="Proteomes" id="UP000837857">
    <property type="component" value="Chromosome 7"/>
</dbReference>
<name>A0ABN8J067_9NEOP</name>
<evidence type="ECO:0000256" key="1">
    <source>
        <dbReference type="SAM" id="MobiDB-lite"/>
    </source>
</evidence>
<evidence type="ECO:0000313" key="3">
    <source>
        <dbReference type="Proteomes" id="UP000837857"/>
    </source>
</evidence>